<keyword evidence="1" id="KW-0732">Signal</keyword>
<gene>
    <name evidence="2" type="ORF">Q2T52_00995</name>
</gene>
<feature type="chain" id="PRO_5046156063" evidence="1">
    <location>
        <begin position="24"/>
        <end position="116"/>
    </location>
</feature>
<comment type="caution">
    <text evidence="2">The sequence shown here is derived from an EMBL/GenBank/DDBJ whole genome shotgun (WGS) entry which is preliminary data.</text>
</comment>
<dbReference type="Proteomes" id="UP001169006">
    <property type="component" value="Unassembled WGS sequence"/>
</dbReference>
<organism evidence="2 3">
    <name type="scientific">Rhizobium oryzicola</name>
    <dbReference type="NCBI Taxonomy" id="1232668"/>
    <lineage>
        <taxon>Bacteria</taxon>
        <taxon>Pseudomonadati</taxon>
        <taxon>Pseudomonadota</taxon>
        <taxon>Alphaproteobacteria</taxon>
        <taxon>Hyphomicrobiales</taxon>
        <taxon>Rhizobiaceae</taxon>
        <taxon>Rhizobium/Agrobacterium group</taxon>
        <taxon>Rhizobium</taxon>
    </lineage>
</organism>
<name>A0ABT8SQA2_9HYPH</name>
<evidence type="ECO:0000313" key="3">
    <source>
        <dbReference type="Proteomes" id="UP001169006"/>
    </source>
</evidence>
<dbReference type="RefSeq" id="WP_302074822.1">
    <property type="nucleotide sequence ID" value="NZ_JAUKWQ010000001.1"/>
</dbReference>
<dbReference type="EMBL" id="JAUKWQ010000001">
    <property type="protein sequence ID" value="MDO1580662.1"/>
    <property type="molecule type" value="Genomic_DNA"/>
</dbReference>
<evidence type="ECO:0000256" key="1">
    <source>
        <dbReference type="SAM" id="SignalP"/>
    </source>
</evidence>
<proteinExistence type="predicted"/>
<protein>
    <submittedName>
        <fullName evidence="2">Uncharacterized protein</fullName>
    </submittedName>
</protein>
<feature type="signal peptide" evidence="1">
    <location>
        <begin position="1"/>
        <end position="23"/>
    </location>
</feature>
<keyword evidence="3" id="KW-1185">Reference proteome</keyword>
<evidence type="ECO:0000313" key="2">
    <source>
        <dbReference type="EMBL" id="MDO1580662.1"/>
    </source>
</evidence>
<reference evidence="2" key="1">
    <citation type="journal article" date="2015" name="Int. J. Syst. Evol. Microbiol.">
        <title>Rhizobium oryzicola sp. nov., potential plant-growth-promoting endophytic bacteria isolated from rice roots.</title>
        <authorList>
            <person name="Zhang X.X."/>
            <person name="Gao J.S."/>
            <person name="Cao Y.H."/>
            <person name="Sheirdil R.A."/>
            <person name="Wang X.C."/>
            <person name="Zhang L."/>
        </authorList>
    </citation>
    <scope>NUCLEOTIDE SEQUENCE</scope>
    <source>
        <strain evidence="2">05753</strain>
    </source>
</reference>
<accession>A0ABT8SQA2</accession>
<sequence>MKRGMSLLLAVAMGFGLATSAIAADKRSSPDWLNPAPAYKDLPGVVPEAERLAKEQANEPKCTTDIEYQRWRGSDVFDSGFPVRVYRCEQNGVTFTGTELPNKPWVPGLNPSALPK</sequence>
<reference evidence="2" key="2">
    <citation type="submission" date="2023-07" db="EMBL/GenBank/DDBJ databases">
        <authorList>
            <person name="Sun H."/>
        </authorList>
    </citation>
    <scope>NUCLEOTIDE SEQUENCE</scope>
    <source>
        <strain evidence="2">05753</strain>
    </source>
</reference>